<dbReference type="PANTHER" id="PTHR31739:SF25">
    <property type="entry name" value="(E,E)-GERANYLLINALOOL SYNTHASE"/>
    <property type="match status" value="1"/>
</dbReference>
<reference evidence="2" key="1">
    <citation type="journal article" date="2020" name="Stud. Mycol.">
        <title>101 Dothideomycetes genomes: a test case for predicting lifestyles and emergence of pathogens.</title>
        <authorList>
            <person name="Haridas S."/>
            <person name="Albert R."/>
            <person name="Binder M."/>
            <person name="Bloem J."/>
            <person name="Labutti K."/>
            <person name="Salamov A."/>
            <person name="Andreopoulos B."/>
            <person name="Baker S."/>
            <person name="Barry K."/>
            <person name="Bills G."/>
            <person name="Bluhm B."/>
            <person name="Cannon C."/>
            <person name="Castanera R."/>
            <person name="Culley D."/>
            <person name="Daum C."/>
            <person name="Ezra D."/>
            <person name="Gonzalez J."/>
            <person name="Henrissat B."/>
            <person name="Kuo A."/>
            <person name="Liang C."/>
            <person name="Lipzen A."/>
            <person name="Lutzoni F."/>
            <person name="Magnuson J."/>
            <person name="Mondo S."/>
            <person name="Nolan M."/>
            <person name="Ohm R."/>
            <person name="Pangilinan J."/>
            <person name="Park H.-J."/>
            <person name="Ramirez L."/>
            <person name="Alfaro M."/>
            <person name="Sun H."/>
            <person name="Tritt A."/>
            <person name="Yoshinaga Y."/>
            <person name="Zwiers L.-H."/>
            <person name="Turgeon B."/>
            <person name="Goodwin S."/>
            <person name="Spatafora J."/>
            <person name="Crous P."/>
            <person name="Grigoriev I."/>
        </authorList>
    </citation>
    <scope>NUCLEOTIDE SEQUENCE</scope>
    <source>
        <strain evidence="2">CBS 207.26</strain>
    </source>
</reference>
<protein>
    <recommendedName>
        <fullName evidence="4">Terpenoid cyclases/Protein prenyltransferase</fullName>
    </recommendedName>
</protein>
<evidence type="ECO:0000313" key="2">
    <source>
        <dbReference type="EMBL" id="KAF2191564.1"/>
    </source>
</evidence>
<feature type="non-terminal residue" evidence="2">
    <location>
        <position position="164"/>
    </location>
</feature>
<dbReference type="OrthoDB" id="2343925at2759"/>
<gene>
    <name evidence="2" type="ORF">K469DRAFT_440817</name>
</gene>
<evidence type="ECO:0000256" key="1">
    <source>
        <dbReference type="ARBA" id="ARBA00006333"/>
    </source>
</evidence>
<feature type="non-terminal residue" evidence="2">
    <location>
        <position position="1"/>
    </location>
</feature>
<keyword evidence="3" id="KW-1185">Reference proteome</keyword>
<dbReference type="PANTHER" id="PTHR31739">
    <property type="entry name" value="ENT-COPALYL DIPHOSPHATE SYNTHASE, CHLOROPLASTIC"/>
    <property type="match status" value="1"/>
</dbReference>
<evidence type="ECO:0000313" key="3">
    <source>
        <dbReference type="Proteomes" id="UP000800200"/>
    </source>
</evidence>
<sequence length="164" mass="17815">YLKATQADDGSWAAETSDADGIINTLAALLALKRQVRQYEAAMADNERRCGAAEASLRRMLSQWDLEASDRVGMEVLVPNLLKLLEAEGVQFDFPSRKPLMALNAAKLARLGPILTSPVQTTLIHTLEAFVGTLDFDKVKHHQMPNGSMLASPSSTAAYLMNAS</sequence>
<comment type="similarity">
    <text evidence="1">Belongs to the terpene synthase family.</text>
</comment>
<dbReference type="GO" id="GO:0016102">
    <property type="term" value="P:diterpenoid biosynthetic process"/>
    <property type="evidence" value="ECO:0007669"/>
    <property type="project" value="TreeGrafter"/>
</dbReference>
<dbReference type="GO" id="GO:0010333">
    <property type="term" value="F:terpene synthase activity"/>
    <property type="evidence" value="ECO:0007669"/>
    <property type="project" value="InterPro"/>
</dbReference>
<dbReference type="Proteomes" id="UP000800200">
    <property type="component" value="Unassembled WGS sequence"/>
</dbReference>
<organism evidence="2 3">
    <name type="scientific">Zopfia rhizophila CBS 207.26</name>
    <dbReference type="NCBI Taxonomy" id="1314779"/>
    <lineage>
        <taxon>Eukaryota</taxon>
        <taxon>Fungi</taxon>
        <taxon>Dikarya</taxon>
        <taxon>Ascomycota</taxon>
        <taxon>Pezizomycotina</taxon>
        <taxon>Dothideomycetes</taxon>
        <taxon>Dothideomycetes incertae sedis</taxon>
        <taxon>Zopfiaceae</taxon>
        <taxon>Zopfia</taxon>
    </lineage>
</organism>
<dbReference type="InterPro" id="IPR050148">
    <property type="entry name" value="Terpene_synthase-like"/>
</dbReference>
<dbReference type="GO" id="GO:0000287">
    <property type="term" value="F:magnesium ion binding"/>
    <property type="evidence" value="ECO:0007669"/>
    <property type="project" value="TreeGrafter"/>
</dbReference>
<name>A0A6A6EIP7_9PEZI</name>
<proteinExistence type="inferred from homology"/>
<evidence type="ECO:0008006" key="4">
    <source>
        <dbReference type="Google" id="ProtNLM"/>
    </source>
</evidence>
<dbReference type="AlphaFoldDB" id="A0A6A6EIP7"/>
<accession>A0A6A6EIP7</accession>
<dbReference type="EMBL" id="ML994617">
    <property type="protein sequence ID" value="KAF2191564.1"/>
    <property type="molecule type" value="Genomic_DNA"/>
</dbReference>
<dbReference type="Gene3D" id="1.50.10.160">
    <property type="match status" value="1"/>
</dbReference>